<dbReference type="GO" id="GO:0006364">
    <property type="term" value="P:rRNA processing"/>
    <property type="evidence" value="ECO:0007669"/>
    <property type="project" value="TreeGrafter"/>
</dbReference>
<dbReference type="GO" id="GO:0005737">
    <property type="term" value="C:cytoplasm"/>
    <property type="evidence" value="ECO:0007669"/>
    <property type="project" value="TreeGrafter"/>
</dbReference>
<dbReference type="InterPro" id="IPR012340">
    <property type="entry name" value="NA-bd_OB-fold"/>
</dbReference>
<proteinExistence type="predicted"/>
<keyword evidence="4" id="KW-0460">Magnesium</keyword>
<dbReference type="EMBL" id="JACRSR010000002">
    <property type="protein sequence ID" value="MBC8531539.1"/>
    <property type="molecule type" value="Genomic_DNA"/>
</dbReference>
<evidence type="ECO:0000256" key="4">
    <source>
        <dbReference type="ARBA" id="ARBA00022842"/>
    </source>
</evidence>
<feature type="domain" description="S1 motif" evidence="6">
    <location>
        <begin position="38"/>
        <end position="111"/>
    </location>
</feature>
<dbReference type="Proteomes" id="UP000623172">
    <property type="component" value="Unassembled WGS sequence"/>
</dbReference>
<sequence length="473" mass="53846">MKSLLMEQNPFFFRMALVENGELTAYRQRLANEGIRQGSVYRGRVRDVVPGLAAAFVDIGWPQMVYLPQDEADPSGKTEVPIQKLLRPGDYVTVQIKREGHAQKAPLVSRRLRLEGKAVVLMPTEDRIGVSRKIEDPAIRRELYAFLETVKPEGMGLMARTAAADAARTDISQEIDRLMEEWLELDGRLKGAPVGAVGRNERNFAWVVDAWEKGKYEKVILQTKEGYQNFLQFQDRYDLKIPMELYEGRGSLFGQYAVEEQLLRAMRPKIWLDAGAYLVVDYTEAMTVVDVNTGKFVGKRVQSDTTLQTNLQAARKIIRLMSLLNWGGMILVDFIDMPEEAHRKKVMDVMENAAREENLGLHVLGFTQLGLLEMTRKRRGDHLVRALAEPCPRCGKGRITDWIWQAAEAWRQLGEYFKTTRAKKAVLHLPQKLKDLERFEPLIKAIEATWPECGVSIMVDREPGTSLVRVGES</sequence>
<protein>
    <submittedName>
        <fullName evidence="7">Ribonuclease E/G</fullName>
    </submittedName>
</protein>
<comment type="caution">
    <text evidence="7">The sequence shown here is derived from an EMBL/GenBank/DDBJ whole genome shotgun (WGS) entry which is preliminary data.</text>
</comment>
<dbReference type="GO" id="GO:0046872">
    <property type="term" value="F:metal ion binding"/>
    <property type="evidence" value="ECO:0007669"/>
    <property type="project" value="UniProtKB-KW"/>
</dbReference>
<keyword evidence="2" id="KW-0479">Metal-binding</keyword>
<keyword evidence="5" id="KW-0694">RNA-binding</keyword>
<dbReference type="RefSeq" id="WP_249316164.1">
    <property type="nucleotide sequence ID" value="NZ_JACRSR010000002.1"/>
</dbReference>
<evidence type="ECO:0000256" key="5">
    <source>
        <dbReference type="ARBA" id="ARBA00022884"/>
    </source>
</evidence>
<evidence type="ECO:0000313" key="7">
    <source>
        <dbReference type="EMBL" id="MBC8531539.1"/>
    </source>
</evidence>
<evidence type="ECO:0000256" key="3">
    <source>
        <dbReference type="ARBA" id="ARBA00022801"/>
    </source>
</evidence>
<evidence type="ECO:0000256" key="1">
    <source>
        <dbReference type="ARBA" id="ARBA00001946"/>
    </source>
</evidence>
<dbReference type="InterPro" id="IPR019307">
    <property type="entry name" value="RNA-bd_AU-1/RNase_E/G"/>
</dbReference>
<dbReference type="InterPro" id="IPR004659">
    <property type="entry name" value="RNase_E/G"/>
</dbReference>
<dbReference type="PANTHER" id="PTHR30001">
    <property type="entry name" value="RIBONUCLEASE"/>
    <property type="match status" value="1"/>
</dbReference>
<dbReference type="AlphaFoldDB" id="A0A926D634"/>
<accession>A0A926D634</accession>
<keyword evidence="3" id="KW-0378">Hydrolase</keyword>
<dbReference type="GO" id="GO:0004540">
    <property type="term" value="F:RNA nuclease activity"/>
    <property type="evidence" value="ECO:0007669"/>
    <property type="project" value="InterPro"/>
</dbReference>
<dbReference type="InterPro" id="IPR003029">
    <property type="entry name" value="S1_domain"/>
</dbReference>
<dbReference type="Gene3D" id="2.40.50.140">
    <property type="entry name" value="Nucleic acid-binding proteins"/>
    <property type="match status" value="1"/>
</dbReference>
<organism evidence="7 8">
    <name type="scientific">Gehongia tenuis</name>
    <dbReference type="NCBI Taxonomy" id="2763655"/>
    <lineage>
        <taxon>Bacteria</taxon>
        <taxon>Bacillati</taxon>
        <taxon>Bacillota</taxon>
        <taxon>Clostridia</taxon>
        <taxon>Christensenellales</taxon>
        <taxon>Christensenellaceae</taxon>
        <taxon>Gehongia</taxon>
    </lineage>
</organism>
<dbReference type="Pfam" id="PF10150">
    <property type="entry name" value="RNase_E_G"/>
    <property type="match status" value="1"/>
</dbReference>
<dbReference type="CDD" id="cd04453">
    <property type="entry name" value="S1_RNase_E"/>
    <property type="match status" value="1"/>
</dbReference>
<evidence type="ECO:0000313" key="8">
    <source>
        <dbReference type="Proteomes" id="UP000623172"/>
    </source>
</evidence>
<evidence type="ECO:0000256" key="2">
    <source>
        <dbReference type="ARBA" id="ARBA00022723"/>
    </source>
</evidence>
<dbReference type="SUPFAM" id="SSF50249">
    <property type="entry name" value="Nucleic acid-binding proteins"/>
    <property type="match status" value="1"/>
</dbReference>
<dbReference type="GO" id="GO:0003723">
    <property type="term" value="F:RNA binding"/>
    <property type="evidence" value="ECO:0007669"/>
    <property type="project" value="UniProtKB-KW"/>
</dbReference>
<keyword evidence="8" id="KW-1185">Reference proteome</keyword>
<comment type="cofactor">
    <cofactor evidence="1">
        <name>Mg(2+)</name>
        <dbReference type="ChEBI" id="CHEBI:18420"/>
    </cofactor>
</comment>
<dbReference type="PROSITE" id="PS50126">
    <property type="entry name" value="S1"/>
    <property type="match status" value="1"/>
</dbReference>
<evidence type="ECO:0000259" key="6">
    <source>
        <dbReference type="PROSITE" id="PS50126"/>
    </source>
</evidence>
<gene>
    <name evidence="7" type="ORF">H8696_06715</name>
</gene>
<name>A0A926D634_9FIRM</name>
<dbReference type="GO" id="GO:0016787">
    <property type="term" value="F:hydrolase activity"/>
    <property type="evidence" value="ECO:0007669"/>
    <property type="project" value="UniProtKB-KW"/>
</dbReference>
<reference evidence="7" key="1">
    <citation type="submission" date="2020-08" db="EMBL/GenBank/DDBJ databases">
        <title>Genome public.</title>
        <authorList>
            <person name="Liu C."/>
            <person name="Sun Q."/>
        </authorList>
    </citation>
    <scope>NUCLEOTIDE SEQUENCE</scope>
    <source>
        <strain evidence="7">NSJ-53</strain>
    </source>
</reference>
<dbReference type="PANTHER" id="PTHR30001:SF0">
    <property type="entry name" value="RIBONUCLEASE G"/>
    <property type="match status" value="1"/>
</dbReference>